<name>A0A507C654_9FUNG</name>
<proteinExistence type="predicted"/>
<accession>A0A507C654</accession>
<dbReference type="STRING" id="1806994.A0A507C654"/>
<feature type="compositionally biased region" description="Acidic residues" evidence="1">
    <location>
        <begin position="64"/>
        <end position="74"/>
    </location>
</feature>
<dbReference type="InterPro" id="IPR021298">
    <property type="entry name" value="CFAP298"/>
</dbReference>
<dbReference type="OrthoDB" id="276065at2759"/>
<dbReference type="GO" id="GO:0003352">
    <property type="term" value="P:regulation of cilium movement"/>
    <property type="evidence" value="ECO:0007669"/>
    <property type="project" value="InterPro"/>
</dbReference>
<reference evidence="2 3" key="1">
    <citation type="journal article" date="2019" name="Sci. Rep.">
        <title>Comparative genomics of chytrid fungi reveal insights into the obligate biotrophic and pathogenic lifestyle of Synchytrium endobioticum.</title>
        <authorList>
            <person name="van de Vossenberg B.T.L.H."/>
            <person name="Warris S."/>
            <person name="Nguyen H.D.T."/>
            <person name="van Gent-Pelzer M.P.E."/>
            <person name="Joly D.L."/>
            <person name="van de Geest H.C."/>
            <person name="Bonants P.J.M."/>
            <person name="Smith D.S."/>
            <person name="Levesque C.A."/>
            <person name="van der Lee T.A.J."/>
        </authorList>
    </citation>
    <scope>NUCLEOTIDE SEQUENCE [LARGE SCALE GENOMIC DNA]</scope>
    <source>
        <strain evidence="2 3">JEL517</strain>
    </source>
</reference>
<organism evidence="2 3">
    <name type="scientific">Synchytrium microbalum</name>
    <dbReference type="NCBI Taxonomy" id="1806994"/>
    <lineage>
        <taxon>Eukaryota</taxon>
        <taxon>Fungi</taxon>
        <taxon>Fungi incertae sedis</taxon>
        <taxon>Chytridiomycota</taxon>
        <taxon>Chytridiomycota incertae sedis</taxon>
        <taxon>Chytridiomycetes</taxon>
        <taxon>Synchytriales</taxon>
        <taxon>Synchytriaceae</taxon>
        <taxon>Synchytrium</taxon>
    </lineage>
</organism>
<gene>
    <name evidence="2" type="ORF">SmJEL517_g02855</name>
</gene>
<feature type="region of interest" description="Disordered" evidence="1">
    <location>
        <begin position="58"/>
        <end position="87"/>
    </location>
</feature>
<comment type="caution">
    <text evidence="2">The sequence shown here is derived from an EMBL/GenBank/DDBJ whole genome shotgun (WGS) entry which is preliminary data.</text>
</comment>
<dbReference type="PANTHER" id="PTHR13238">
    <property type="entry name" value="PROTEIN C21ORF59"/>
    <property type="match status" value="1"/>
</dbReference>
<dbReference type="RefSeq" id="XP_031025309.1">
    <property type="nucleotide sequence ID" value="XM_031168783.1"/>
</dbReference>
<evidence type="ECO:0000256" key="1">
    <source>
        <dbReference type="SAM" id="MobiDB-lite"/>
    </source>
</evidence>
<dbReference type="GeneID" id="42004080"/>
<sequence>MVQIQVKQAEDALFLFETTAKTPISELLEEIVKLCNRRLQLLSVIQELKRVIHTGPMQIIPSDNADEDDEDEEGQEPKLSPPEEKDRELLEKVAANSEAVVSKDLIPKGHVLTLEKLNEAFSDVTEVCMGVFPSGLPAWEPLRMVLEGNISDLNLNGKLVASDTSLWWASKELQVDKKLSDYVGVNEKTKIVAKLQKKGSSAPVKEAPLDEMGQRNLMAYYYRKQEEHKKLMENEDDEYLSSTWADSKSLKSAFNGMASISLGPRK</sequence>
<evidence type="ECO:0000313" key="2">
    <source>
        <dbReference type="EMBL" id="TPX34589.1"/>
    </source>
</evidence>
<evidence type="ECO:0000313" key="3">
    <source>
        <dbReference type="Proteomes" id="UP000319731"/>
    </source>
</evidence>
<protein>
    <submittedName>
        <fullName evidence="2">Uncharacterized protein</fullName>
    </submittedName>
</protein>
<dbReference type="EMBL" id="QEAO01000013">
    <property type="protein sequence ID" value="TPX34589.1"/>
    <property type="molecule type" value="Genomic_DNA"/>
</dbReference>
<dbReference type="AlphaFoldDB" id="A0A507C654"/>
<dbReference type="Pfam" id="PF11069">
    <property type="entry name" value="CFAP298"/>
    <property type="match status" value="1"/>
</dbReference>
<dbReference type="Proteomes" id="UP000319731">
    <property type="component" value="Unassembled WGS sequence"/>
</dbReference>
<keyword evidence="3" id="KW-1185">Reference proteome</keyword>